<dbReference type="Pfam" id="PF06333">
    <property type="entry name" value="Med13_C"/>
    <property type="match status" value="1"/>
</dbReference>
<comment type="subcellular location">
    <subcellularLocation>
        <location evidence="1 11">Nucleus</location>
    </subcellularLocation>
</comment>
<feature type="domain" description="Mediator complex subunit Med13 C-terminal" evidence="13">
    <location>
        <begin position="1187"/>
        <end position="1505"/>
    </location>
</feature>
<dbReference type="PANTHER" id="PTHR48249:SF3">
    <property type="entry name" value="MEDIATOR OF RNA POLYMERASE II TRANSCRIPTION SUBUNIT 13"/>
    <property type="match status" value="1"/>
</dbReference>
<feature type="compositionally biased region" description="Polar residues" evidence="12">
    <location>
        <begin position="766"/>
        <end position="777"/>
    </location>
</feature>
<feature type="region of interest" description="Disordered" evidence="12">
    <location>
        <begin position="413"/>
        <end position="432"/>
    </location>
</feature>
<keyword evidence="5 11" id="KW-0805">Transcription regulation</keyword>
<dbReference type="GO" id="GO:0003713">
    <property type="term" value="F:transcription coactivator activity"/>
    <property type="evidence" value="ECO:0007669"/>
    <property type="project" value="TreeGrafter"/>
</dbReference>
<evidence type="ECO:0000259" key="15">
    <source>
        <dbReference type="Pfam" id="PF18296"/>
    </source>
</evidence>
<keyword evidence="8 11" id="KW-0539">Nucleus</keyword>
<dbReference type="GO" id="GO:0016592">
    <property type="term" value="C:mediator complex"/>
    <property type="evidence" value="ECO:0007669"/>
    <property type="project" value="InterPro"/>
</dbReference>
<feature type="compositionally biased region" description="Basic and acidic residues" evidence="12">
    <location>
        <begin position="577"/>
        <end position="587"/>
    </location>
</feature>
<evidence type="ECO:0000256" key="12">
    <source>
        <dbReference type="SAM" id="MobiDB-lite"/>
    </source>
</evidence>
<feature type="domain" description="Mediator complex subunit Med13 N-terminal" evidence="14">
    <location>
        <begin position="1"/>
        <end position="381"/>
    </location>
</feature>
<evidence type="ECO:0000256" key="7">
    <source>
        <dbReference type="ARBA" id="ARBA00023163"/>
    </source>
</evidence>
<comment type="function">
    <text evidence="9 11">Component of the SRB8-11 complex. The SRB8-11 complex is a regulatory module of the Mediator complex which is itself involved in regulation of basal and activated RNA polymerase II-dependent transcription. The SRB8-11 complex may be involved in the transcriptional repression of a subset of genes regulated by Mediator. It may inhibit the association of the Mediator complex with RNA polymerase II to form the holoenzyme complex.</text>
</comment>
<feature type="compositionally biased region" description="Polar residues" evidence="12">
    <location>
        <begin position="625"/>
        <end position="644"/>
    </location>
</feature>
<dbReference type="HOGENOM" id="CLU_002210_0_0_1"/>
<feature type="region of interest" description="Disordered" evidence="12">
    <location>
        <begin position="733"/>
        <end position="833"/>
    </location>
</feature>
<feature type="compositionally biased region" description="Acidic residues" evidence="12">
    <location>
        <begin position="564"/>
        <end position="574"/>
    </location>
</feature>
<comment type="subunit">
    <text evidence="11">Component of the SRB8-11 complex, which itself associates with the Mediator complex.</text>
</comment>
<sequence length="1516" mass="166975">MDFPGDATTNFSAITGFSVIHWRIYTEEANTGNPSSDIAPNSGYNILRHLSRLKDLEIQLRNSDCLVSCYPRRLGLWIFSPTPGFESLSPLARDPAAQGLKESTKLIIGTSSLKVSAFGSITAVDLIRSLSTDGFTSVAGNPGHPARSIGAGVNAPRSGDAYANSMAIYASFITAMAGTIGLQLVKRHNAIPLGARTFYTAVERSFYDNPIISDANVESIPALTTLRIELTQAGKIVVALHTVRQDGISRLKEPGTVEISTANIQNNMDVWLAPNGTVARLITVNMAQSAVFAPKQAKSEGAARQITEAKQRVWKATVLEWLNNVGLPVDHPEDEHWVEVEVSEPFYARLAAEHLRQMDDSQSSSPLKRILWPSRYCFRRSKIASSSITEKIPQLAYDGEEPLHFAETWLETATSRHEKPKDNSSNIQKRSQNEAISGTIKFEVPEKIESLARVIHYPDLQNASSVYPTPPDGALAPGINPMHSDTLGPDGQDIGLSHTPAGETPMKQQENVRKASSDNPSFEHMNVMEVGTGLYDTNDDDELFSGMNDKDFGSKGITDADFSFFDDDDDDEMNDFLNDKPEPEPAQHDVLQPNPDDLIDVPVAQAEIQRDQLAPEDNVFEQDEMQQSNDVEASALSTVDTKQPSPTPPNATLREPALPPLEHIINAPLSPTDIKQMLFSNKDKTGQDERRRASASSNPGFEKKQSRYNAISFKRGLTLDQKYANAGRFFFTANKDNNENSGTIPGIPTIGFPSWRRSGHRGSVDEVNTSRQIGSEQHMQRTDSASSDESSLDSSDDDSEDETSPFRLATLKRKRPLSEAEKSTTSSMEKLSITSEVESHVSKEDTSIFLGNFFSVFTDWSLVGYFSAKQSQVSPVTSRKEDQMQVAQLMVDQLTQSSLSHKIEGWESDPELEYEALGLPTFLDDSTSLGENDRLDLKSYVTIHDIAQTTTETPSARPTPQRREVKGSITKIAPSHLRIHRGRDFLEVLSTSMPFWETFGLEPASGRKDVSAYCICPEFAKEEADAFMTRLGLLYSGCNLGKHVKGDMFETIDEGIGLWNIAKGDSSYARTMQALRGLCEDLASALSKAPQTGENFVIYIINPFSHGAAFVDICSSFLHLFHKYVGDVDKNQDKSQLNELVLQIVPLDFVFSPTSMVVPPQSQYLNLALEVYTRCPPKDSSHGIIGYAPPVVLADAVPKAINFRVTSEHFSPFQEGRCLHVAISRSVDQRWISVAWTNNSGSCQISMSYCVRARGSNVNRIISEVRQEIWEATKDLMERTQTRWKVLLVRTEPIDQEEIDAWTGFAERYNQAKALPVELIIFSANIAPGLRLEPSTTHFSVNTINPLTSTPVATPYGGVPSPDQLGAATPASGGQGPTTTNYNTAMTPTDTPPVLAEADSDAVLIDACEESWAVILSHRLNNSAYLTDYKPALVSGYLLRRKGVNDSQGVTAMSLNLVYTSRPPALHEAVLREALINYRDLSTLARAKGTLHVQHNTLPWHIATAVKGQELLSFVL</sequence>
<name>A0A093VL25_TALMA</name>
<evidence type="ECO:0000313" key="16">
    <source>
        <dbReference type="EMBL" id="KFX53257.1"/>
    </source>
</evidence>
<comment type="caution">
    <text evidence="16">The sequence shown here is derived from an EMBL/GenBank/DDBJ whole genome shotgun (WGS) entry which is preliminary data.</text>
</comment>
<proteinExistence type="inferred from homology"/>
<evidence type="ECO:0000256" key="5">
    <source>
        <dbReference type="ARBA" id="ARBA00023015"/>
    </source>
</evidence>
<dbReference type="Pfam" id="PF18296">
    <property type="entry name" value="MID_MedPIWI"/>
    <property type="match status" value="1"/>
</dbReference>
<feature type="compositionally biased region" description="Basic and acidic residues" evidence="12">
    <location>
        <begin position="681"/>
        <end position="692"/>
    </location>
</feature>
<reference evidence="16" key="1">
    <citation type="journal article" date="2014" name="PLoS Genet.">
        <title>Signature Gene Expression Reveals Novel Clues to the Molecular Mechanisms of Dimorphic Transition in Penicillium marneffei.</title>
        <authorList>
            <person name="Yang E."/>
            <person name="Wang G."/>
            <person name="Cai J."/>
            <person name="Woo P.C."/>
            <person name="Lau S.K."/>
            <person name="Yuen K.-Y."/>
            <person name="Chow W.-N."/>
            <person name="Lin X."/>
        </authorList>
    </citation>
    <scope>NUCLEOTIDE SEQUENCE [LARGE SCALE GENOMIC DNA]</scope>
    <source>
        <strain evidence="16">PM1</strain>
    </source>
</reference>
<dbReference type="InterPro" id="IPR009401">
    <property type="entry name" value="Med13_C"/>
</dbReference>
<dbReference type="GO" id="GO:0045944">
    <property type="term" value="P:positive regulation of transcription by RNA polymerase II"/>
    <property type="evidence" value="ECO:0007669"/>
    <property type="project" value="TreeGrafter"/>
</dbReference>
<dbReference type="InterPro" id="IPR021643">
    <property type="entry name" value="Mediator_Med13_N"/>
</dbReference>
<evidence type="ECO:0000256" key="6">
    <source>
        <dbReference type="ARBA" id="ARBA00023159"/>
    </source>
</evidence>
<evidence type="ECO:0000256" key="8">
    <source>
        <dbReference type="ARBA" id="ARBA00023242"/>
    </source>
</evidence>
<gene>
    <name evidence="16" type="ORF">GQ26_0011130</name>
</gene>
<organism evidence="16">
    <name type="scientific">Talaromyces marneffei PM1</name>
    <dbReference type="NCBI Taxonomy" id="1077442"/>
    <lineage>
        <taxon>Eukaryota</taxon>
        <taxon>Fungi</taxon>
        <taxon>Dikarya</taxon>
        <taxon>Ascomycota</taxon>
        <taxon>Pezizomycotina</taxon>
        <taxon>Eurotiomycetes</taxon>
        <taxon>Eurotiomycetidae</taxon>
        <taxon>Eurotiales</taxon>
        <taxon>Trichocomaceae</taxon>
        <taxon>Talaromyces</taxon>
        <taxon>Talaromyces sect. Talaromyces</taxon>
    </lineage>
</organism>
<feature type="region of interest" description="Disordered" evidence="12">
    <location>
        <begin position="564"/>
        <end position="597"/>
    </location>
</feature>
<evidence type="ECO:0000256" key="1">
    <source>
        <dbReference type="ARBA" id="ARBA00004123"/>
    </source>
</evidence>
<feature type="region of interest" description="Disordered" evidence="12">
    <location>
        <begin position="623"/>
        <end position="657"/>
    </location>
</feature>
<keyword evidence="7 11" id="KW-0804">Transcription</keyword>
<evidence type="ECO:0000256" key="3">
    <source>
        <dbReference type="ARBA" id="ARBA00019618"/>
    </source>
</evidence>
<dbReference type="PANTHER" id="PTHR48249">
    <property type="entry name" value="MEDIATOR OF RNA POLYMERASE II TRANSCRIPTION SUBUNIT 13"/>
    <property type="match status" value="1"/>
</dbReference>
<feature type="compositionally biased region" description="Acidic residues" evidence="12">
    <location>
        <begin position="790"/>
        <end position="803"/>
    </location>
</feature>
<feature type="region of interest" description="Disordered" evidence="12">
    <location>
        <begin position="1357"/>
        <end position="1376"/>
    </location>
</feature>
<dbReference type="Pfam" id="PF11597">
    <property type="entry name" value="Med13_N"/>
    <property type="match status" value="1"/>
</dbReference>
<evidence type="ECO:0000259" key="13">
    <source>
        <dbReference type="Pfam" id="PF06333"/>
    </source>
</evidence>
<evidence type="ECO:0000256" key="10">
    <source>
        <dbReference type="ARBA" id="ARBA00032008"/>
    </source>
</evidence>
<protein>
    <recommendedName>
        <fullName evidence="3 11">Mediator of RNA polymerase II transcription subunit 13</fullName>
    </recommendedName>
    <alternativeName>
        <fullName evidence="10 11">Mediator complex subunit 13</fullName>
    </alternativeName>
</protein>
<keyword evidence="4 11" id="KW-0678">Repressor</keyword>
<feature type="compositionally biased region" description="Polar residues" evidence="12">
    <location>
        <begin position="423"/>
        <end position="432"/>
    </location>
</feature>
<comment type="similarity">
    <text evidence="2 11">Belongs to the Mediator complex subunit 13 family.</text>
</comment>
<evidence type="ECO:0000256" key="4">
    <source>
        <dbReference type="ARBA" id="ARBA00022491"/>
    </source>
</evidence>
<evidence type="ECO:0000256" key="2">
    <source>
        <dbReference type="ARBA" id="ARBA00009354"/>
    </source>
</evidence>
<evidence type="ECO:0000259" key="14">
    <source>
        <dbReference type="Pfam" id="PF11597"/>
    </source>
</evidence>
<evidence type="ECO:0000256" key="9">
    <source>
        <dbReference type="ARBA" id="ARBA00025661"/>
    </source>
</evidence>
<accession>A0A093VL25</accession>
<feature type="compositionally biased region" description="Polar residues" evidence="12">
    <location>
        <begin position="823"/>
        <end position="833"/>
    </location>
</feature>
<feature type="domain" description="MID" evidence="15">
    <location>
        <begin position="1008"/>
        <end position="1177"/>
    </location>
</feature>
<keyword evidence="6 11" id="KW-0010">Activator</keyword>
<dbReference type="InterPro" id="IPR051139">
    <property type="entry name" value="Mediator_complx_sub13"/>
</dbReference>
<feature type="region of interest" description="Disordered" evidence="12">
    <location>
        <begin position="680"/>
        <end position="703"/>
    </location>
</feature>
<dbReference type="InterPro" id="IPR041285">
    <property type="entry name" value="MID_MedPIWI"/>
</dbReference>
<dbReference type="eggNOG" id="ENOG502QQJC">
    <property type="taxonomic scope" value="Eukaryota"/>
</dbReference>
<dbReference type="EMBL" id="JPOX01000001">
    <property type="protein sequence ID" value="KFX53257.1"/>
    <property type="molecule type" value="Genomic_DNA"/>
</dbReference>
<evidence type="ECO:0000256" key="11">
    <source>
        <dbReference type="RuleBase" id="RU364134"/>
    </source>
</evidence>